<proteinExistence type="predicted"/>
<protein>
    <submittedName>
        <fullName evidence="2">Uncharacterized protein</fullName>
    </submittedName>
</protein>
<sequence>MSGGSTSKSGTKKKGIRFWKKKKREGDDSAEGGSSLIGGDHEENIEIEHEASAENNNYMPPKNFTTVSSSIHTSSRSKPTNTGPKVHQKDQSSARMRSEYSTRTARWGAARRKSQQLESQRHATLGIDTAPAVSSKKSLASNTFTPRAVGPGTTLSSSNPSPTKWQEKDKNAKLQYMSHLHSISHAHVQDTPTSRKDPNIILQTAKINLNSGIIDNKGNVKVNVHGRATDGKGKNRGMTSPASSSKHNNISDTYNNDAGGPENNFSTPTKSKKHDQEFIDAILGVSPGCVQIPADTSKAIRNYASKPTSPTTVVNLDILKKGSVRMAHLAKDSFSKLMSCAADLNDLKNESDIKKDFCYAFENQNYSDDYYDRDYQDDDHSPSSGSGGTSSSARMRGRSRGKRPPRTGWDVDDDDTYTLEDGTFTGEALNVVDGGGKYGTSVSVMTQEEIMFAAAQAEEEEVLENIDHLKSRLKSSANSPLLKTKEEEENIAKRATQKAIESIQKVMEKATSTNSSPSGSESSELSARRRLQKASAAVAAIGTDLTSFKDLATPPSPPGRPSPSGGSSSSSGSRKVIVEMEVRMANPSTTNIPFDERSDVFGQSVTDSVYASTQEVVSPSTPSKSESKYNPIGRSFQNAKVTSPFSKKNGLLMNIPEDAKLTKTGDNREMKPSLSKSPRRQIFPHYSLQMEHGAGHSHAVDDLSVCTDERSM</sequence>
<feature type="compositionally biased region" description="Basic residues" evidence="1">
    <location>
        <begin position="395"/>
        <end position="405"/>
    </location>
</feature>
<name>A0A7S3PZG0_9STRA</name>
<evidence type="ECO:0000313" key="2">
    <source>
        <dbReference type="EMBL" id="CAE0460547.1"/>
    </source>
</evidence>
<feature type="region of interest" description="Disordered" evidence="1">
    <location>
        <begin position="225"/>
        <end position="273"/>
    </location>
</feature>
<feature type="region of interest" description="Disordered" evidence="1">
    <location>
        <begin position="507"/>
        <end position="531"/>
    </location>
</feature>
<feature type="compositionally biased region" description="Low complexity" evidence="1">
    <location>
        <begin position="512"/>
        <end position="525"/>
    </location>
</feature>
<feature type="region of interest" description="Disordered" evidence="1">
    <location>
        <begin position="546"/>
        <end position="573"/>
    </location>
</feature>
<feature type="compositionally biased region" description="Polar residues" evidence="1">
    <location>
        <begin position="612"/>
        <end position="624"/>
    </location>
</feature>
<feature type="compositionally biased region" description="Polar residues" evidence="1">
    <location>
        <begin position="153"/>
        <end position="164"/>
    </location>
</feature>
<feature type="compositionally biased region" description="Basic residues" evidence="1">
    <location>
        <begin position="10"/>
        <end position="23"/>
    </location>
</feature>
<feature type="region of interest" description="Disordered" evidence="1">
    <location>
        <begin position="612"/>
        <end position="631"/>
    </location>
</feature>
<feature type="compositionally biased region" description="Basic and acidic residues" evidence="1">
    <location>
        <begin position="87"/>
        <end position="100"/>
    </location>
</feature>
<gene>
    <name evidence="2" type="ORF">CDEB00056_LOCUS5388</name>
</gene>
<feature type="compositionally biased region" description="Polar residues" evidence="1">
    <location>
        <begin position="135"/>
        <end position="145"/>
    </location>
</feature>
<reference evidence="2" key="1">
    <citation type="submission" date="2021-01" db="EMBL/GenBank/DDBJ databases">
        <authorList>
            <person name="Corre E."/>
            <person name="Pelletier E."/>
            <person name="Niang G."/>
            <person name="Scheremetjew M."/>
            <person name="Finn R."/>
            <person name="Kale V."/>
            <person name="Holt S."/>
            <person name="Cochrane G."/>
            <person name="Meng A."/>
            <person name="Brown T."/>
            <person name="Cohen L."/>
        </authorList>
    </citation>
    <scope>NUCLEOTIDE SEQUENCE</scope>
    <source>
        <strain evidence="2">MM31A-1</strain>
    </source>
</reference>
<feature type="compositionally biased region" description="Low complexity" evidence="1">
    <location>
        <begin position="65"/>
        <end position="80"/>
    </location>
</feature>
<dbReference type="AlphaFoldDB" id="A0A7S3PZG0"/>
<feature type="region of interest" description="Disordered" evidence="1">
    <location>
        <begin position="1"/>
        <end position="121"/>
    </location>
</feature>
<evidence type="ECO:0000256" key="1">
    <source>
        <dbReference type="SAM" id="MobiDB-lite"/>
    </source>
</evidence>
<feature type="compositionally biased region" description="Polar residues" evidence="1">
    <location>
        <begin position="237"/>
        <end position="256"/>
    </location>
</feature>
<feature type="region of interest" description="Disordered" evidence="1">
    <location>
        <begin position="370"/>
        <end position="414"/>
    </location>
</feature>
<accession>A0A7S3PZG0</accession>
<dbReference type="EMBL" id="HBIO01007237">
    <property type="protein sequence ID" value="CAE0460547.1"/>
    <property type="molecule type" value="Transcribed_RNA"/>
</dbReference>
<organism evidence="2">
    <name type="scientific">Chaetoceros debilis</name>
    <dbReference type="NCBI Taxonomy" id="122233"/>
    <lineage>
        <taxon>Eukaryota</taxon>
        <taxon>Sar</taxon>
        <taxon>Stramenopiles</taxon>
        <taxon>Ochrophyta</taxon>
        <taxon>Bacillariophyta</taxon>
        <taxon>Coscinodiscophyceae</taxon>
        <taxon>Chaetocerotophycidae</taxon>
        <taxon>Chaetocerotales</taxon>
        <taxon>Chaetocerotaceae</taxon>
        <taxon>Chaetoceros</taxon>
    </lineage>
</organism>
<feature type="compositionally biased region" description="Basic and acidic residues" evidence="1">
    <location>
        <begin position="39"/>
        <end position="52"/>
    </location>
</feature>
<feature type="region of interest" description="Disordered" evidence="1">
    <location>
        <begin position="134"/>
        <end position="168"/>
    </location>
</feature>
<feature type="compositionally biased region" description="Low complexity" evidence="1">
    <location>
        <begin position="562"/>
        <end position="573"/>
    </location>
</feature>
<feature type="compositionally biased region" description="Basic and acidic residues" evidence="1">
    <location>
        <begin position="370"/>
        <end position="381"/>
    </location>
</feature>